<comment type="function">
    <text evidence="6">One of the primary rRNA binding proteins, it binds directly to 16S rRNA where it nucleates assembly of the body of the 30S subunit.</text>
</comment>
<keyword evidence="4 6" id="KW-0689">Ribosomal protein</keyword>
<dbReference type="CDD" id="cd00165">
    <property type="entry name" value="S4"/>
    <property type="match status" value="1"/>
</dbReference>
<evidence type="ECO:0000256" key="7">
    <source>
        <dbReference type="RuleBase" id="RU003699"/>
    </source>
</evidence>
<dbReference type="SMART" id="SM00363">
    <property type="entry name" value="S4"/>
    <property type="match status" value="1"/>
</dbReference>
<dbReference type="Proteomes" id="UP000619545">
    <property type="component" value="Unassembled WGS sequence"/>
</dbReference>
<accession>A0A832WSB7</accession>
<dbReference type="GO" id="GO:0042274">
    <property type="term" value="P:ribosomal small subunit biogenesis"/>
    <property type="evidence" value="ECO:0007669"/>
    <property type="project" value="TreeGrafter"/>
</dbReference>
<feature type="domain" description="RNA-binding S4" evidence="9">
    <location>
        <begin position="106"/>
        <end position="168"/>
    </location>
</feature>
<dbReference type="InterPro" id="IPR022802">
    <property type="entry name" value="Ribosomal_uS4_arc"/>
</dbReference>
<dbReference type="PROSITE" id="PS00632">
    <property type="entry name" value="RIBOSOMAL_S4"/>
    <property type="match status" value="1"/>
</dbReference>
<dbReference type="GO" id="GO:0003735">
    <property type="term" value="F:structural constituent of ribosome"/>
    <property type="evidence" value="ECO:0007669"/>
    <property type="project" value="InterPro"/>
</dbReference>
<dbReference type="EMBL" id="DUJS01000004">
    <property type="protein sequence ID" value="HII70941.1"/>
    <property type="molecule type" value="Genomic_DNA"/>
</dbReference>
<comment type="caution">
    <text evidence="11">The sequence shown here is derived from an EMBL/GenBank/DDBJ whole genome shotgun (WGS) entry which is preliminary data.</text>
</comment>
<dbReference type="OMA" id="RQFITHG"/>
<reference evidence="11" key="1">
    <citation type="journal article" date="2020" name="bioRxiv">
        <title>A rank-normalized archaeal taxonomy based on genome phylogeny resolves widespread incomplete and uneven classifications.</title>
        <authorList>
            <person name="Rinke C."/>
            <person name="Chuvochina M."/>
            <person name="Mussig A.J."/>
            <person name="Chaumeil P.-A."/>
            <person name="Waite D.W."/>
            <person name="Whitman W.B."/>
            <person name="Parks D.H."/>
            <person name="Hugenholtz P."/>
        </authorList>
    </citation>
    <scope>NUCLEOTIDE SEQUENCE</scope>
    <source>
        <strain evidence="11">UBA8853</strain>
    </source>
</reference>
<dbReference type="InterPro" id="IPR005710">
    <property type="entry name" value="Ribosomal_uS4_euk/arc"/>
</dbReference>
<evidence type="ECO:0000313" key="12">
    <source>
        <dbReference type="Proteomes" id="UP000619545"/>
    </source>
</evidence>
<dbReference type="InterPro" id="IPR036986">
    <property type="entry name" value="S4_RNA-bd_sf"/>
</dbReference>
<dbReference type="NCBIfam" id="TIGR01018">
    <property type="entry name" value="uS4_arch"/>
    <property type="match status" value="1"/>
</dbReference>
<dbReference type="PANTHER" id="PTHR11831:SF5">
    <property type="entry name" value="40S RIBOSOMAL PROTEIN S9"/>
    <property type="match status" value="1"/>
</dbReference>
<comment type="function">
    <text evidence="6">With S5 and S12 plays an important role in translational accuracy.</text>
</comment>
<keyword evidence="5 6" id="KW-0687">Ribonucleoprotein</keyword>
<dbReference type="Gene3D" id="3.10.290.10">
    <property type="entry name" value="RNA-binding S4 domain"/>
    <property type="match status" value="1"/>
</dbReference>
<protein>
    <recommendedName>
        <fullName evidence="6">Small ribosomal subunit protein uS4</fullName>
    </recommendedName>
</protein>
<evidence type="ECO:0000259" key="9">
    <source>
        <dbReference type="SMART" id="SM00363"/>
    </source>
</evidence>
<evidence type="ECO:0000313" key="11">
    <source>
        <dbReference type="EMBL" id="HII70941.1"/>
    </source>
</evidence>
<keyword evidence="2 6" id="KW-0699">rRNA-binding</keyword>
<dbReference type="PANTHER" id="PTHR11831">
    <property type="entry name" value="30S 40S RIBOSOMAL PROTEIN"/>
    <property type="match status" value="1"/>
</dbReference>
<proteinExistence type="inferred from homology"/>
<dbReference type="InterPro" id="IPR002942">
    <property type="entry name" value="S4_RNA-bd"/>
</dbReference>
<dbReference type="GO" id="GO:0006412">
    <property type="term" value="P:translation"/>
    <property type="evidence" value="ECO:0007669"/>
    <property type="project" value="UniProtKB-UniRule"/>
</dbReference>
<dbReference type="NCBIfam" id="NF003139">
    <property type="entry name" value="PRK04051.1"/>
    <property type="match status" value="1"/>
</dbReference>
<evidence type="ECO:0000256" key="3">
    <source>
        <dbReference type="ARBA" id="ARBA00022884"/>
    </source>
</evidence>
<gene>
    <name evidence="6" type="primary">rps4</name>
    <name evidence="11" type="ORF">HA336_06905</name>
</gene>
<evidence type="ECO:0000256" key="8">
    <source>
        <dbReference type="SAM" id="MobiDB-lite"/>
    </source>
</evidence>
<dbReference type="GeneID" id="1478067"/>
<comment type="subunit">
    <text evidence="6">Part of the 30S ribosomal subunit. Contacts protein S5. The interaction surface between S4 and S5 is involved in control of translational fidelity.</text>
</comment>
<dbReference type="InterPro" id="IPR001912">
    <property type="entry name" value="Ribosomal_uS4_N"/>
</dbReference>
<dbReference type="AlphaFoldDB" id="A0A832WSB7"/>
<comment type="similarity">
    <text evidence="1 6 7">Belongs to the universal ribosomal protein uS4 family.</text>
</comment>
<evidence type="ECO:0000256" key="5">
    <source>
        <dbReference type="ARBA" id="ARBA00023274"/>
    </source>
</evidence>
<dbReference type="InterPro" id="IPR022801">
    <property type="entry name" value="Ribosomal_uS4"/>
</dbReference>
<dbReference type="RefSeq" id="WP_011019840.1">
    <property type="nucleotide sequence ID" value="NZ_DUJS01000004.1"/>
</dbReference>
<dbReference type="HAMAP" id="MF_01306_A">
    <property type="entry name" value="Ribosomal_uS4_A"/>
    <property type="match status" value="1"/>
</dbReference>
<dbReference type="SUPFAM" id="SSF55174">
    <property type="entry name" value="Alpha-L RNA-binding motif"/>
    <property type="match status" value="1"/>
</dbReference>
<feature type="domain" description="Small ribosomal subunit protein uS4 N-terminal" evidence="10">
    <location>
        <begin position="5"/>
        <end position="105"/>
    </location>
</feature>
<evidence type="ECO:0000256" key="2">
    <source>
        <dbReference type="ARBA" id="ARBA00022730"/>
    </source>
</evidence>
<evidence type="ECO:0000256" key="4">
    <source>
        <dbReference type="ARBA" id="ARBA00022980"/>
    </source>
</evidence>
<sequence>MGDPKRPRKKYETPRHPWEAERLEYERKLMRKYGLRRKKELWRHQTQLKRWRERAKELMARTDPEAQREREALFRKLYDLGILDKKPEEATLDDILRLTVEDVLERRLQTIVYRKGLAKTPLQARQLVVHRHIAIGDRIVTVPSYLVSREEEEEVDYSPYSPLKDEDHPIRCEARGESPEETAAEE</sequence>
<dbReference type="GO" id="GO:0015935">
    <property type="term" value="C:small ribosomal subunit"/>
    <property type="evidence" value="ECO:0007669"/>
    <property type="project" value="InterPro"/>
</dbReference>
<feature type="region of interest" description="Disordered" evidence="8">
    <location>
        <begin position="151"/>
        <end position="186"/>
    </location>
</feature>
<organism evidence="11 12">
    <name type="scientific">Methanopyrus kandleri</name>
    <dbReference type="NCBI Taxonomy" id="2320"/>
    <lineage>
        <taxon>Archaea</taxon>
        <taxon>Methanobacteriati</taxon>
        <taxon>Methanobacteriota</taxon>
        <taxon>Methanomada group</taxon>
        <taxon>Methanopyri</taxon>
        <taxon>Methanopyrales</taxon>
        <taxon>Methanopyraceae</taxon>
        <taxon>Methanopyrus</taxon>
    </lineage>
</organism>
<dbReference type="PROSITE" id="PS50889">
    <property type="entry name" value="S4"/>
    <property type="match status" value="1"/>
</dbReference>
<name>A0A832WSB7_9EURY</name>
<dbReference type="InterPro" id="IPR018079">
    <property type="entry name" value="Ribosomal_uS4_CS"/>
</dbReference>
<dbReference type="GO" id="GO:0019843">
    <property type="term" value="F:rRNA binding"/>
    <property type="evidence" value="ECO:0007669"/>
    <property type="project" value="UniProtKB-UniRule"/>
</dbReference>
<evidence type="ECO:0000259" key="10">
    <source>
        <dbReference type="SMART" id="SM01390"/>
    </source>
</evidence>
<dbReference type="SMR" id="A0A832WSB7"/>
<feature type="compositionally biased region" description="Basic and acidic residues" evidence="8">
    <location>
        <begin position="163"/>
        <end position="178"/>
    </location>
</feature>
<dbReference type="Pfam" id="PF00163">
    <property type="entry name" value="Ribosomal_S4"/>
    <property type="match status" value="1"/>
</dbReference>
<dbReference type="Pfam" id="PF01479">
    <property type="entry name" value="S4"/>
    <property type="match status" value="1"/>
</dbReference>
<evidence type="ECO:0000256" key="6">
    <source>
        <dbReference type="HAMAP-Rule" id="MF_01306"/>
    </source>
</evidence>
<evidence type="ECO:0000256" key="1">
    <source>
        <dbReference type="ARBA" id="ARBA00007465"/>
    </source>
</evidence>
<keyword evidence="3 6" id="KW-0694">RNA-binding</keyword>
<dbReference type="SMART" id="SM01390">
    <property type="entry name" value="Ribosomal_S4"/>
    <property type="match status" value="1"/>
</dbReference>